<dbReference type="EMBL" id="REGN01002424">
    <property type="protein sequence ID" value="RNA28193.1"/>
    <property type="molecule type" value="Genomic_DNA"/>
</dbReference>
<dbReference type="PANTHER" id="PTHR13382">
    <property type="entry name" value="MITOCHONDRIAL ATP SYNTHASE COUPLING FACTOR B"/>
    <property type="match status" value="1"/>
</dbReference>
<dbReference type="Pfam" id="PF13516">
    <property type="entry name" value="LRR_6"/>
    <property type="match status" value="1"/>
</dbReference>
<name>A0A3M7RX92_BRAPC</name>
<dbReference type="AlphaFoldDB" id="A0A3M7RX92"/>
<dbReference type="InterPro" id="IPR001810">
    <property type="entry name" value="F-box_dom"/>
</dbReference>
<sequence>MSTNPAGLLSFKYMHKSHSNNALTTASIKSILKKPNNLNSSWHQIRQNMESSHFKDTNNQYTSLADMYLDLTLNNEKNLDLNNFAELLETSFGHNLISEPMSEKSHDVISLNVDFGNDEEAVAEQQEAALQIDPKKLSLELSFSSSQSSHTTSSLTYYDDFYISNKICQQAPTLAKSDCCLKQNVTNKQNVSLSLSSFSSVDGPLYQNQSMVKQLSHKVKLREQLRVARREKLLAKSSKMCAKANSHHMNINCLDDFLLMAIFCQLNTVELLRLQFVCKRWHGIIWCAEYTYKLFRCINIRAESLTWCKREAVSKHLTFSRFFRRKPSKLVQSNSLNMEQSAKTTGTLNVDLLLKFLLTKLVNRQTYPVCLCVEKVGIRNASRLTDRGLELIAALCPELKHLSVRNCLSVRAASVEKVLQNCENLKYLDLSGCYNVDHLVLGEKKASKPLTGWYRKILGHKKIRQLDSQPAVEKFNTPSFLGTSEYLYLQHIDLSFCTSINDKSLEFLCKTCVFIRNLYLRRCRQITDIGVLYIAKYCANLRELSLCQCVKVSDTGIRYLANDKLLHSSSKNSMSETDGKQSGGPRDYKLKYLSLAECPLVSDCSLIYLSKVGFFHQIRYLNLRGCAK</sequence>
<dbReference type="OrthoDB" id="423607at2759"/>
<evidence type="ECO:0000313" key="3">
    <source>
        <dbReference type="EMBL" id="RNA28193.1"/>
    </source>
</evidence>
<dbReference type="SMART" id="SM00367">
    <property type="entry name" value="LRR_CC"/>
    <property type="match status" value="7"/>
</dbReference>
<dbReference type="InterPro" id="IPR036047">
    <property type="entry name" value="F-box-like_dom_sf"/>
</dbReference>
<dbReference type="Proteomes" id="UP000276133">
    <property type="component" value="Unassembled WGS sequence"/>
</dbReference>
<dbReference type="GO" id="GO:0005737">
    <property type="term" value="C:cytoplasm"/>
    <property type="evidence" value="ECO:0007669"/>
    <property type="project" value="TreeGrafter"/>
</dbReference>
<dbReference type="Pfam" id="PF00646">
    <property type="entry name" value="F-box"/>
    <property type="match status" value="1"/>
</dbReference>
<evidence type="ECO:0000259" key="2">
    <source>
        <dbReference type="PROSITE" id="PS50181"/>
    </source>
</evidence>
<feature type="non-terminal residue" evidence="3">
    <location>
        <position position="628"/>
    </location>
</feature>
<feature type="domain" description="F-box" evidence="2">
    <location>
        <begin position="248"/>
        <end position="295"/>
    </location>
</feature>
<organism evidence="3 4">
    <name type="scientific">Brachionus plicatilis</name>
    <name type="common">Marine rotifer</name>
    <name type="synonym">Brachionus muelleri</name>
    <dbReference type="NCBI Taxonomy" id="10195"/>
    <lineage>
        <taxon>Eukaryota</taxon>
        <taxon>Metazoa</taxon>
        <taxon>Spiralia</taxon>
        <taxon>Gnathifera</taxon>
        <taxon>Rotifera</taxon>
        <taxon>Eurotatoria</taxon>
        <taxon>Monogononta</taxon>
        <taxon>Pseudotrocha</taxon>
        <taxon>Ploima</taxon>
        <taxon>Brachionidae</taxon>
        <taxon>Brachionus</taxon>
    </lineage>
</organism>
<evidence type="ECO:0000313" key="4">
    <source>
        <dbReference type="Proteomes" id="UP000276133"/>
    </source>
</evidence>
<proteinExistence type="predicted"/>
<accession>A0A3M7RX92</accession>
<protein>
    <submittedName>
        <fullName evidence="3">F-box LRR-repeat 7</fullName>
    </submittedName>
</protein>
<evidence type="ECO:0000256" key="1">
    <source>
        <dbReference type="ARBA" id="ARBA00022786"/>
    </source>
</evidence>
<dbReference type="InterPro" id="IPR032675">
    <property type="entry name" value="LRR_dom_sf"/>
</dbReference>
<comment type="caution">
    <text evidence="3">The sequence shown here is derived from an EMBL/GenBank/DDBJ whole genome shotgun (WGS) entry which is preliminary data.</text>
</comment>
<dbReference type="InterPro" id="IPR050648">
    <property type="entry name" value="F-box_LRR-repeat"/>
</dbReference>
<dbReference type="PANTHER" id="PTHR13382:SF80">
    <property type="entry name" value="F-BOX AND LEUCINE RICH REPEAT PROTEIN 7"/>
    <property type="match status" value="1"/>
</dbReference>
<dbReference type="SUPFAM" id="SSF81383">
    <property type="entry name" value="F-box domain"/>
    <property type="match status" value="1"/>
</dbReference>
<dbReference type="PROSITE" id="PS50181">
    <property type="entry name" value="FBOX"/>
    <property type="match status" value="1"/>
</dbReference>
<dbReference type="Gene3D" id="3.80.10.10">
    <property type="entry name" value="Ribonuclease Inhibitor"/>
    <property type="match status" value="2"/>
</dbReference>
<dbReference type="InterPro" id="IPR006553">
    <property type="entry name" value="Leu-rich_rpt_Cys-con_subtyp"/>
</dbReference>
<gene>
    <name evidence="3" type="ORF">BpHYR1_054094</name>
</gene>
<keyword evidence="1" id="KW-0833">Ubl conjugation pathway</keyword>
<keyword evidence="4" id="KW-1185">Reference proteome</keyword>
<dbReference type="Gene3D" id="1.20.1280.50">
    <property type="match status" value="1"/>
</dbReference>
<dbReference type="SUPFAM" id="SSF52047">
    <property type="entry name" value="RNI-like"/>
    <property type="match status" value="1"/>
</dbReference>
<reference evidence="3 4" key="1">
    <citation type="journal article" date="2018" name="Sci. Rep.">
        <title>Genomic signatures of local adaptation to the degree of environmental predictability in rotifers.</title>
        <authorList>
            <person name="Franch-Gras L."/>
            <person name="Hahn C."/>
            <person name="Garcia-Roger E.M."/>
            <person name="Carmona M.J."/>
            <person name="Serra M."/>
            <person name="Gomez A."/>
        </authorList>
    </citation>
    <scope>NUCLEOTIDE SEQUENCE [LARGE SCALE GENOMIC DNA]</scope>
    <source>
        <strain evidence="3">HYR1</strain>
    </source>
</reference>
<dbReference type="STRING" id="10195.A0A3M7RX92"/>
<dbReference type="InterPro" id="IPR001611">
    <property type="entry name" value="Leu-rich_rpt"/>
</dbReference>